<dbReference type="InterPro" id="IPR050800">
    <property type="entry name" value="ARTD/PARP"/>
</dbReference>
<dbReference type="PANTHER" id="PTHR10459:SF108">
    <property type="entry name" value="POLY [ADP-RIBOSE] POLYMERASE"/>
    <property type="match status" value="1"/>
</dbReference>
<reference evidence="6 7" key="1">
    <citation type="journal article" date="2007" name="Science">
        <title>Sea anemone genome reveals ancestral eumetazoan gene repertoire and genomic organization.</title>
        <authorList>
            <person name="Putnam N.H."/>
            <person name="Srivastava M."/>
            <person name="Hellsten U."/>
            <person name="Dirks B."/>
            <person name="Chapman J."/>
            <person name="Salamov A."/>
            <person name="Terry A."/>
            <person name="Shapiro H."/>
            <person name="Lindquist E."/>
            <person name="Kapitonov V.V."/>
            <person name="Jurka J."/>
            <person name="Genikhovich G."/>
            <person name="Grigoriev I.V."/>
            <person name="Lucas S.M."/>
            <person name="Steele R.E."/>
            <person name="Finnerty J.R."/>
            <person name="Technau U."/>
            <person name="Martindale M.Q."/>
            <person name="Rokhsar D.S."/>
        </authorList>
    </citation>
    <scope>NUCLEOTIDE SEQUENCE [LARGE SCALE GENOMIC DNA]</scope>
    <source>
        <strain evidence="7">CH2 X CH6</strain>
    </source>
</reference>
<dbReference type="GO" id="GO:0003950">
    <property type="term" value="F:NAD+ poly-ADP-ribosyltransferase activity"/>
    <property type="evidence" value="ECO:0007669"/>
    <property type="project" value="UniProtKB-UniRule"/>
</dbReference>
<evidence type="ECO:0000256" key="2">
    <source>
        <dbReference type="ARBA" id="ARBA00022679"/>
    </source>
</evidence>
<keyword evidence="1 4" id="KW-0328">Glycosyltransferase</keyword>
<dbReference type="Gene3D" id="3.90.228.10">
    <property type="match status" value="1"/>
</dbReference>
<keyword evidence="2 4" id="KW-0808">Transferase</keyword>
<name>A7T241_NEMVE</name>
<gene>
    <name evidence="6" type="ORF">NEMVEDRAFT_v1g9563</name>
</gene>
<dbReference type="HOGENOM" id="CLU_2967811_0_0_1"/>
<dbReference type="AlphaFoldDB" id="A7T241"/>
<protein>
    <recommendedName>
        <fullName evidence="4">Poly [ADP-ribose] polymerase</fullName>
        <shortName evidence="4">PARP</shortName>
        <ecNumber evidence="4">2.4.2.-</ecNumber>
    </recommendedName>
</protein>
<dbReference type="EC" id="2.4.2.-" evidence="4"/>
<feature type="domain" description="PARP catalytic" evidence="5">
    <location>
        <begin position="1"/>
        <end position="59"/>
    </location>
</feature>
<dbReference type="PROSITE" id="PS51059">
    <property type="entry name" value="PARP_CATALYTIC"/>
    <property type="match status" value="1"/>
</dbReference>
<organism evidence="6 7">
    <name type="scientific">Nematostella vectensis</name>
    <name type="common">Starlet sea anemone</name>
    <dbReference type="NCBI Taxonomy" id="45351"/>
    <lineage>
        <taxon>Eukaryota</taxon>
        <taxon>Metazoa</taxon>
        <taxon>Cnidaria</taxon>
        <taxon>Anthozoa</taxon>
        <taxon>Hexacorallia</taxon>
        <taxon>Actiniaria</taxon>
        <taxon>Edwardsiidae</taxon>
        <taxon>Nematostella</taxon>
    </lineage>
</organism>
<keyword evidence="7" id="KW-1185">Reference proteome</keyword>
<evidence type="ECO:0000313" key="6">
    <source>
        <dbReference type="EMBL" id="EDO29977.1"/>
    </source>
</evidence>
<evidence type="ECO:0000259" key="5">
    <source>
        <dbReference type="PROSITE" id="PS51059"/>
    </source>
</evidence>
<sequence length="59" mass="6510">VFRISRPGEGDRMRSHGAGNHRLLWHGTRTYNVLGILKEGLRIAPAHVDISGHSLGKVI</sequence>
<dbReference type="PhylomeDB" id="A7T241"/>
<dbReference type="PANTHER" id="PTHR10459">
    <property type="entry name" value="DNA LIGASE"/>
    <property type="match status" value="1"/>
</dbReference>
<evidence type="ECO:0000256" key="4">
    <source>
        <dbReference type="RuleBase" id="RU362114"/>
    </source>
</evidence>
<dbReference type="STRING" id="45351.A7T241"/>
<dbReference type="EMBL" id="DS470194">
    <property type="protein sequence ID" value="EDO29977.1"/>
    <property type="molecule type" value="Genomic_DNA"/>
</dbReference>
<evidence type="ECO:0000313" key="7">
    <source>
        <dbReference type="Proteomes" id="UP000001593"/>
    </source>
</evidence>
<dbReference type="Proteomes" id="UP000001593">
    <property type="component" value="Unassembled WGS sequence"/>
</dbReference>
<proteinExistence type="predicted"/>
<accession>A7T241</accession>
<keyword evidence="3 4" id="KW-0520">NAD</keyword>
<evidence type="ECO:0000256" key="3">
    <source>
        <dbReference type="ARBA" id="ARBA00023027"/>
    </source>
</evidence>
<dbReference type="InterPro" id="IPR012317">
    <property type="entry name" value="Poly(ADP-ribose)pol_cat_dom"/>
</dbReference>
<dbReference type="Pfam" id="PF00644">
    <property type="entry name" value="PARP"/>
    <property type="match status" value="1"/>
</dbReference>
<dbReference type="eggNOG" id="KOG1037">
    <property type="taxonomic scope" value="Eukaryota"/>
</dbReference>
<dbReference type="InParanoid" id="A7T241"/>
<feature type="non-terminal residue" evidence="6">
    <location>
        <position position="59"/>
    </location>
</feature>
<dbReference type="SUPFAM" id="SSF56399">
    <property type="entry name" value="ADP-ribosylation"/>
    <property type="match status" value="1"/>
</dbReference>
<evidence type="ECO:0000256" key="1">
    <source>
        <dbReference type="ARBA" id="ARBA00022676"/>
    </source>
</evidence>
<feature type="non-terminal residue" evidence="6">
    <location>
        <position position="1"/>
    </location>
</feature>